<accession>A0A4D6YJM2</accession>
<proteinExistence type="inferred from homology"/>
<reference evidence="17 18" key="2">
    <citation type="submission" date="2019-05" db="EMBL/GenBank/DDBJ databases">
        <title>Genome evolution of the obligate endosymbiont Buchnera aphidicola.</title>
        <authorList>
            <person name="Moran N.A."/>
        </authorList>
    </citation>
    <scope>NUCLEOTIDE SEQUENCE [LARGE SCALE GENOMIC DNA]</scope>
    <source>
        <strain evidence="17 18">Tca</strain>
    </source>
</reference>
<dbReference type="InterPro" id="IPR036188">
    <property type="entry name" value="FAD/NAD-bd_sf"/>
</dbReference>
<feature type="binding site" evidence="12">
    <location>
        <begin position="146"/>
        <end position="148"/>
    </location>
    <ligand>
        <name>FAD</name>
        <dbReference type="ChEBI" id="CHEBI:57692"/>
    </ligand>
</feature>
<dbReference type="GO" id="GO:0004148">
    <property type="term" value="F:dihydrolipoyl dehydrogenase (NADH) activity"/>
    <property type="evidence" value="ECO:0007669"/>
    <property type="project" value="UniProtKB-EC"/>
</dbReference>
<evidence type="ECO:0000256" key="6">
    <source>
        <dbReference type="ARBA" id="ARBA00023002"/>
    </source>
</evidence>
<evidence type="ECO:0000313" key="17">
    <source>
        <dbReference type="EMBL" id="QCI26711.1"/>
    </source>
</evidence>
<dbReference type="EMBL" id="CP034852">
    <property type="protein sequence ID" value="QCI26711.1"/>
    <property type="molecule type" value="Genomic_DNA"/>
</dbReference>
<evidence type="ECO:0000256" key="8">
    <source>
        <dbReference type="ARBA" id="ARBA00023157"/>
    </source>
</evidence>
<evidence type="ECO:0000256" key="10">
    <source>
        <dbReference type="ARBA" id="ARBA00049187"/>
    </source>
</evidence>
<protein>
    <recommendedName>
        <fullName evidence="3 14">Dihydrolipoyl dehydrogenase</fullName>
        <ecNumber evidence="2 14">1.8.1.4</ecNumber>
    </recommendedName>
</protein>
<dbReference type="PIRSF" id="PIRSF000350">
    <property type="entry name" value="Mercury_reductase_MerA"/>
    <property type="match status" value="1"/>
</dbReference>
<feature type="domain" description="FAD/NAD(P)-binding" evidence="16">
    <location>
        <begin position="8"/>
        <end position="329"/>
    </location>
</feature>
<dbReference type="PRINTS" id="PR00368">
    <property type="entry name" value="FADPNR"/>
</dbReference>
<dbReference type="PANTHER" id="PTHR22912">
    <property type="entry name" value="DISULFIDE OXIDOREDUCTASE"/>
    <property type="match status" value="1"/>
</dbReference>
<reference evidence="17 18" key="1">
    <citation type="submission" date="2018-12" db="EMBL/GenBank/DDBJ databases">
        <authorList>
            <person name="Chong R.A."/>
        </authorList>
    </citation>
    <scope>NUCLEOTIDE SEQUENCE [LARGE SCALE GENOMIC DNA]</scope>
    <source>
        <strain evidence="17 18">Tca</strain>
    </source>
</reference>
<dbReference type="PROSITE" id="PS00076">
    <property type="entry name" value="PYRIDINE_REDOX_1"/>
    <property type="match status" value="1"/>
</dbReference>
<organism evidence="17 18">
    <name type="scientific">Buchnera aphidicola</name>
    <name type="common">Thelaxes californica</name>
    <dbReference type="NCBI Taxonomy" id="1315998"/>
    <lineage>
        <taxon>Bacteria</taxon>
        <taxon>Pseudomonadati</taxon>
        <taxon>Pseudomonadota</taxon>
        <taxon>Gammaproteobacteria</taxon>
        <taxon>Enterobacterales</taxon>
        <taxon>Erwiniaceae</taxon>
        <taxon>Buchnera</taxon>
    </lineage>
</organism>
<comment type="miscellaneous">
    <text evidence="14">The active site is a redox-active disulfide bond.</text>
</comment>
<evidence type="ECO:0000256" key="2">
    <source>
        <dbReference type="ARBA" id="ARBA00012608"/>
    </source>
</evidence>
<dbReference type="InterPro" id="IPR004099">
    <property type="entry name" value="Pyr_nucl-diS_OxRdtase_dimer"/>
</dbReference>
<keyword evidence="7 12" id="KW-0520">NAD</keyword>
<dbReference type="EC" id="1.8.1.4" evidence="2 14"/>
<dbReference type="InterPro" id="IPR016156">
    <property type="entry name" value="FAD/NAD-linked_Rdtase_dimer_sf"/>
</dbReference>
<feature type="binding site" evidence="12">
    <location>
        <position position="54"/>
    </location>
    <ligand>
        <name>FAD</name>
        <dbReference type="ChEBI" id="CHEBI:57692"/>
    </ligand>
</feature>
<keyword evidence="6 14" id="KW-0560">Oxidoreductase</keyword>
<keyword evidence="5 12" id="KW-0274">FAD</keyword>
<feature type="binding site" evidence="12">
    <location>
        <begin position="183"/>
        <end position="190"/>
    </location>
    <ligand>
        <name>NAD(+)</name>
        <dbReference type="ChEBI" id="CHEBI:57540"/>
    </ligand>
</feature>
<dbReference type="PRINTS" id="PR00411">
    <property type="entry name" value="PNDRDTASEI"/>
</dbReference>
<dbReference type="FunFam" id="3.30.390.30:FF:000001">
    <property type="entry name" value="Dihydrolipoyl dehydrogenase"/>
    <property type="match status" value="1"/>
</dbReference>
<keyword evidence="18" id="KW-1185">Reference proteome</keyword>
<dbReference type="InterPro" id="IPR023753">
    <property type="entry name" value="FAD/NAD-binding_dom"/>
</dbReference>
<dbReference type="PANTHER" id="PTHR22912:SF160">
    <property type="entry name" value="DIHYDROLIPOYL DEHYDROGENASE"/>
    <property type="match status" value="1"/>
</dbReference>
<comment type="catalytic activity">
    <reaction evidence="10 14">
        <text>N(6)-[(R)-dihydrolipoyl]-L-lysyl-[protein] + NAD(+) = N(6)-[(R)-lipoyl]-L-lysyl-[protein] + NADH + H(+)</text>
        <dbReference type="Rhea" id="RHEA:15045"/>
        <dbReference type="Rhea" id="RHEA-COMP:10474"/>
        <dbReference type="Rhea" id="RHEA-COMP:10475"/>
        <dbReference type="ChEBI" id="CHEBI:15378"/>
        <dbReference type="ChEBI" id="CHEBI:57540"/>
        <dbReference type="ChEBI" id="CHEBI:57945"/>
        <dbReference type="ChEBI" id="CHEBI:83099"/>
        <dbReference type="ChEBI" id="CHEBI:83100"/>
        <dbReference type="EC" id="1.8.1.4"/>
    </reaction>
</comment>
<evidence type="ECO:0000256" key="5">
    <source>
        <dbReference type="ARBA" id="ARBA00022827"/>
    </source>
</evidence>
<dbReference type="Gene3D" id="3.50.50.60">
    <property type="entry name" value="FAD/NAD(P)-binding domain"/>
    <property type="match status" value="2"/>
</dbReference>
<gene>
    <name evidence="17" type="primary">lpdA</name>
    <name evidence="17" type="ORF">D9V80_00835</name>
</gene>
<dbReference type="InterPro" id="IPR001100">
    <property type="entry name" value="Pyr_nuc-diS_OxRdtase"/>
</dbReference>
<comment type="similarity">
    <text evidence="1 14">Belongs to the class-I pyridine nucleotide-disulfide oxidoreductase family.</text>
</comment>
<dbReference type="NCBIfam" id="TIGR01350">
    <property type="entry name" value="lipoamide_DH"/>
    <property type="match status" value="1"/>
</dbReference>
<keyword evidence="9 14" id="KW-0676">Redox-active center</keyword>
<feature type="domain" description="Pyridine nucleotide-disulphide oxidoreductase dimerisation" evidence="15">
    <location>
        <begin position="348"/>
        <end position="455"/>
    </location>
</feature>
<evidence type="ECO:0000256" key="7">
    <source>
        <dbReference type="ARBA" id="ARBA00023027"/>
    </source>
</evidence>
<keyword evidence="8" id="KW-1015">Disulfide bond</keyword>
<evidence type="ECO:0000256" key="12">
    <source>
        <dbReference type="PIRSR" id="PIRSR000350-3"/>
    </source>
</evidence>
<dbReference type="Pfam" id="PF07992">
    <property type="entry name" value="Pyr_redox_2"/>
    <property type="match status" value="1"/>
</dbReference>
<name>A0A4D6YJM2_9GAMM</name>
<dbReference type="RefSeq" id="WP_158353303.1">
    <property type="nucleotide sequence ID" value="NZ_CP034852.1"/>
</dbReference>
<dbReference type="GO" id="GO:0006103">
    <property type="term" value="P:2-oxoglutarate metabolic process"/>
    <property type="evidence" value="ECO:0007669"/>
    <property type="project" value="TreeGrafter"/>
</dbReference>
<feature type="active site" description="Proton acceptor" evidence="11">
    <location>
        <position position="448"/>
    </location>
</feature>
<dbReference type="Pfam" id="PF02852">
    <property type="entry name" value="Pyr_redox_dim"/>
    <property type="match status" value="1"/>
</dbReference>
<sequence length="466" mass="51217">MKKKINTTVLIIGGGPAGYSAAFRSSDLGLDVVIIEKHKNLGGVCLNAGCIPSKYLLHLSKIISDSKKIFNFGISFNSPNIDLKKISSFKEKMINNLNNGLVHLTKNKKIKHIQGVATFLNKNNVEVTTKSGGIYNIFFDNVIIATGSEPVEIQYSGLKTKKLWNSTDALVFRKIPEKLLIMGAGAIGLEMATVYSAFGSEVDIIDTKKELFPTLDNCFSKIFIKSTEKDFRINLNTTIDSLKEHHEKFSVCIKDNNNNIQLHLYDAIITSIGRKPNFSSLNINNAEIQLNEQGFICVNSQLQTNIPHIYAIGDVVGPPMLAHKSIHEGKIAAEVIFGLKRYFNPSAIPNVIYSNPEIAWTGITTVNHQDNDIKNEVYVSNYSWNSLGKALATGSENGLTQLLFQKSTGRIIGGIIIGNNAGELINEVTLAIEMGCTAEDLSLTIHAHPTLSESVGFASDMFEFFN</sequence>
<feature type="disulfide bond" description="Redox-active" evidence="13">
    <location>
        <begin position="45"/>
        <end position="50"/>
    </location>
</feature>
<keyword evidence="12" id="KW-0547">Nucleotide-binding</keyword>
<dbReference type="SUPFAM" id="SSF55424">
    <property type="entry name" value="FAD/NAD-linked reductases, dimerisation (C-terminal) domain"/>
    <property type="match status" value="1"/>
</dbReference>
<evidence type="ECO:0000259" key="16">
    <source>
        <dbReference type="Pfam" id="PF07992"/>
    </source>
</evidence>
<dbReference type="SUPFAM" id="SSF51905">
    <property type="entry name" value="FAD/NAD(P)-binding domain"/>
    <property type="match status" value="1"/>
</dbReference>
<evidence type="ECO:0000256" key="1">
    <source>
        <dbReference type="ARBA" id="ARBA00007532"/>
    </source>
</evidence>
<feature type="binding site" evidence="12">
    <location>
        <position position="314"/>
    </location>
    <ligand>
        <name>FAD</name>
        <dbReference type="ChEBI" id="CHEBI:57692"/>
    </ligand>
</feature>
<dbReference type="InterPro" id="IPR006258">
    <property type="entry name" value="Lipoamide_DH"/>
</dbReference>
<evidence type="ECO:0000256" key="9">
    <source>
        <dbReference type="ARBA" id="ARBA00023284"/>
    </source>
</evidence>
<evidence type="ECO:0000259" key="15">
    <source>
        <dbReference type="Pfam" id="PF02852"/>
    </source>
</evidence>
<dbReference type="GO" id="GO:0006979">
    <property type="term" value="P:response to oxidative stress"/>
    <property type="evidence" value="ECO:0007669"/>
    <property type="project" value="UniProtKB-ARBA"/>
</dbReference>
<dbReference type="GO" id="GO:0050660">
    <property type="term" value="F:flavin adenine dinucleotide binding"/>
    <property type="evidence" value="ECO:0007669"/>
    <property type="project" value="InterPro"/>
</dbReference>
<dbReference type="InterPro" id="IPR012999">
    <property type="entry name" value="Pyr_OxRdtase_I_AS"/>
</dbReference>
<comment type="cofactor">
    <cofactor evidence="12 14">
        <name>FAD</name>
        <dbReference type="ChEBI" id="CHEBI:57692"/>
    </cofactor>
    <text evidence="12 14">Binds 1 FAD per subunit.</text>
</comment>
<dbReference type="Gene3D" id="3.30.390.30">
    <property type="match status" value="1"/>
</dbReference>
<keyword evidence="4 14" id="KW-0285">Flavoprotein</keyword>
<evidence type="ECO:0000256" key="11">
    <source>
        <dbReference type="PIRSR" id="PIRSR000350-2"/>
    </source>
</evidence>
<evidence type="ECO:0000256" key="3">
    <source>
        <dbReference type="ARBA" id="ARBA00016961"/>
    </source>
</evidence>
<feature type="binding site" evidence="12">
    <location>
        <position position="273"/>
    </location>
    <ligand>
        <name>NAD(+)</name>
        <dbReference type="ChEBI" id="CHEBI:57540"/>
    </ligand>
</feature>
<dbReference type="Proteomes" id="UP000298782">
    <property type="component" value="Chromosome"/>
</dbReference>
<evidence type="ECO:0000256" key="14">
    <source>
        <dbReference type="RuleBase" id="RU003692"/>
    </source>
</evidence>
<dbReference type="AlphaFoldDB" id="A0A4D6YJM2"/>
<evidence type="ECO:0000256" key="13">
    <source>
        <dbReference type="PIRSR" id="PIRSR000350-4"/>
    </source>
</evidence>
<dbReference type="OrthoDB" id="9800167at2"/>
<evidence type="ECO:0000256" key="4">
    <source>
        <dbReference type="ARBA" id="ARBA00022630"/>
    </source>
</evidence>
<dbReference type="InterPro" id="IPR050151">
    <property type="entry name" value="Class-I_Pyr_Nuc-Dis_Oxidored"/>
</dbReference>
<evidence type="ECO:0000313" key="18">
    <source>
        <dbReference type="Proteomes" id="UP000298782"/>
    </source>
</evidence>
<feature type="binding site" evidence="12">
    <location>
        <begin position="320"/>
        <end position="323"/>
    </location>
    <ligand>
        <name>FAD</name>
        <dbReference type="ChEBI" id="CHEBI:57692"/>
    </ligand>
</feature>